<keyword evidence="2" id="KW-0968">Cytoplasmic vesicle</keyword>
<proteinExistence type="predicted"/>
<dbReference type="InterPro" id="IPR001164">
    <property type="entry name" value="ArfGAP_dom"/>
</dbReference>
<dbReference type="InterPro" id="IPR038508">
    <property type="entry name" value="ArfGAP_dom_sf"/>
</dbReference>
<feature type="region of interest" description="Disordered" evidence="4">
    <location>
        <begin position="217"/>
        <end position="258"/>
    </location>
</feature>
<feature type="compositionally biased region" description="Acidic residues" evidence="4">
    <location>
        <begin position="589"/>
        <end position="599"/>
    </location>
</feature>
<dbReference type="InterPro" id="IPR008942">
    <property type="entry name" value="ENTH_VHS"/>
</dbReference>
<keyword evidence="3" id="KW-0862">Zinc</keyword>
<keyword evidence="3" id="KW-0863">Zinc-finger</keyword>
<feature type="compositionally biased region" description="Gly residues" evidence="4">
    <location>
        <begin position="545"/>
        <end position="554"/>
    </location>
</feature>
<reference evidence="7 8" key="1">
    <citation type="journal article" date="2023" name="IScience">
        <title>Expanded male sex-determining region conserved during the evolution of homothallism in the green alga Volvox.</title>
        <authorList>
            <person name="Yamamoto K."/>
            <person name="Matsuzaki R."/>
            <person name="Mahakham W."/>
            <person name="Heman W."/>
            <person name="Sekimoto H."/>
            <person name="Kawachi M."/>
            <person name="Minakuchi Y."/>
            <person name="Toyoda A."/>
            <person name="Nozaki H."/>
        </authorList>
    </citation>
    <scope>NUCLEOTIDE SEQUENCE [LARGE SCALE GENOMIC DNA]</scope>
    <source>
        <strain evidence="7 8">NIES-4468</strain>
    </source>
</reference>
<feature type="compositionally biased region" description="Low complexity" evidence="4">
    <location>
        <begin position="646"/>
        <end position="676"/>
    </location>
</feature>
<accession>A0ABQ5RSM8</accession>
<evidence type="ECO:0000256" key="3">
    <source>
        <dbReference type="PROSITE-ProRule" id="PRU00288"/>
    </source>
</evidence>
<keyword evidence="8" id="KW-1185">Reference proteome</keyword>
<comment type="caution">
    <text evidence="7">The sequence shown here is derived from an EMBL/GenBank/DDBJ whole genome shotgun (WGS) entry which is preliminary data.</text>
</comment>
<dbReference type="Gene3D" id="1.25.40.90">
    <property type="match status" value="1"/>
</dbReference>
<dbReference type="PANTHER" id="PTHR45705:SF1">
    <property type="entry name" value="FI20236P1"/>
    <property type="match status" value="1"/>
</dbReference>
<dbReference type="Proteomes" id="UP001165090">
    <property type="component" value="Unassembled WGS sequence"/>
</dbReference>
<feature type="region of interest" description="Disordered" evidence="4">
    <location>
        <begin position="646"/>
        <end position="682"/>
    </location>
</feature>
<evidence type="ECO:0000313" key="8">
    <source>
        <dbReference type="Proteomes" id="UP001165090"/>
    </source>
</evidence>
<dbReference type="PROSITE" id="PS50115">
    <property type="entry name" value="ARFGAP"/>
    <property type="match status" value="1"/>
</dbReference>
<dbReference type="Pfam" id="PF01412">
    <property type="entry name" value="ArfGap"/>
    <property type="match status" value="1"/>
</dbReference>
<feature type="compositionally biased region" description="Low complexity" evidence="4">
    <location>
        <begin position="478"/>
        <end position="495"/>
    </location>
</feature>
<dbReference type="Gene3D" id="1.10.220.150">
    <property type="entry name" value="Arf GTPase activating protein"/>
    <property type="match status" value="1"/>
</dbReference>
<evidence type="ECO:0000256" key="2">
    <source>
        <dbReference type="ARBA" id="ARBA00023329"/>
    </source>
</evidence>
<dbReference type="PRINTS" id="PR00405">
    <property type="entry name" value="REVINTRACTNG"/>
</dbReference>
<evidence type="ECO:0000259" key="5">
    <source>
        <dbReference type="PROSITE" id="PS50115"/>
    </source>
</evidence>
<dbReference type="CDD" id="cd08204">
    <property type="entry name" value="ArfGap"/>
    <property type="match status" value="1"/>
</dbReference>
<feature type="compositionally biased region" description="Pro residues" evidence="4">
    <location>
        <begin position="533"/>
        <end position="543"/>
    </location>
</feature>
<protein>
    <recommendedName>
        <fullName evidence="9">Arf-GAP domain-containing protein</fullName>
    </recommendedName>
</protein>
<dbReference type="InterPro" id="IPR051718">
    <property type="entry name" value="ARF_GTPase-activating"/>
</dbReference>
<evidence type="ECO:0000313" key="7">
    <source>
        <dbReference type="EMBL" id="GLI60022.1"/>
    </source>
</evidence>
<keyword evidence="3" id="KW-0479">Metal-binding</keyword>
<dbReference type="Pfam" id="PF01417">
    <property type="entry name" value="ENTH"/>
    <property type="match status" value="1"/>
</dbReference>
<feature type="compositionally biased region" description="Pro residues" evidence="4">
    <location>
        <begin position="798"/>
        <end position="811"/>
    </location>
</feature>
<dbReference type="SUPFAM" id="SSF48464">
    <property type="entry name" value="ENTH/VHS domain"/>
    <property type="match status" value="1"/>
</dbReference>
<name>A0ABQ5RSM8_9CHLO</name>
<dbReference type="CDD" id="cd03571">
    <property type="entry name" value="ENTH"/>
    <property type="match status" value="1"/>
</dbReference>
<feature type="compositionally biased region" description="Polar residues" evidence="4">
    <location>
        <begin position="574"/>
        <end position="588"/>
    </location>
</feature>
<dbReference type="InterPro" id="IPR037278">
    <property type="entry name" value="ARFGAP/RecO"/>
</dbReference>
<gene>
    <name evidence="7" type="ORF">VaNZ11_002086</name>
</gene>
<dbReference type="InterPro" id="IPR013809">
    <property type="entry name" value="ENTH"/>
</dbReference>
<dbReference type="EMBL" id="BSDZ01000004">
    <property type="protein sequence ID" value="GLI60022.1"/>
    <property type="molecule type" value="Genomic_DNA"/>
</dbReference>
<dbReference type="SMART" id="SM00273">
    <property type="entry name" value="ENTH"/>
    <property type="match status" value="1"/>
</dbReference>
<organism evidence="7 8">
    <name type="scientific">Volvox africanus</name>
    <dbReference type="NCBI Taxonomy" id="51714"/>
    <lineage>
        <taxon>Eukaryota</taxon>
        <taxon>Viridiplantae</taxon>
        <taxon>Chlorophyta</taxon>
        <taxon>core chlorophytes</taxon>
        <taxon>Chlorophyceae</taxon>
        <taxon>CS clade</taxon>
        <taxon>Chlamydomonadales</taxon>
        <taxon>Volvocaceae</taxon>
        <taxon>Volvox</taxon>
    </lineage>
</organism>
<evidence type="ECO:0008006" key="9">
    <source>
        <dbReference type="Google" id="ProtNLM"/>
    </source>
</evidence>
<feature type="domain" description="ENTH" evidence="6">
    <location>
        <begin position="31"/>
        <end position="163"/>
    </location>
</feature>
<dbReference type="SUPFAM" id="SSF57863">
    <property type="entry name" value="ArfGap/RecO-like zinc finger"/>
    <property type="match status" value="1"/>
</dbReference>
<dbReference type="PROSITE" id="PS50942">
    <property type="entry name" value="ENTH"/>
    <property type="match status" value="1"/>
</dbReference>
<feature type="domain" description="Arf-GAP" evidence="5">
    <location>
        <begin position="294"/>
        <end position="412"/>
    </location>
</feature>
<feature type="region of interest" description="Disordered" evidence="4">
    <location>
        <begin position="787"/>
        <end position="835"/>
    </location>
</feature>
<sequence>MDTGGPQFHLQDIIMEAASWLRDYITAIKNGRLHPFSLVERKARAATRNEAWGPSGTMLAELAELTNDQEQCEVIFAVLEYRIRSPEHKWLCVYKALQVLEYLLQRGSPHCCNAAQELVVPLAALQNFDYFGPDKRDHGKSVRLRAQAVKALILDADGLAKKRAQLAQRVGNMKFSGYSREDAIAAAAAKDVAGSAKMMFDSPASCPVTPAPTCFGDDADGGDGGSGTPVLPGRLNLAAPASGSAQEGPMSPSTYRPPSLFVTASATRMGQQSGSAPSLRNAGETKGVTFEQNKRQLEQLRQLTLLEANRTCADCASSAAAARPTWASINLGVFICMRCAGIHRGLGVHVSKVRSTTLDTWLPEQVANMARLGNRRANAHFEATLDPALRPSRENTQELERFIQLKYADKVWAAKGVWPPEEVATAAPVAGAAQASSADRQSDGTPQPSLGPASRASAWQPTAGSWGGGFGDSPPTWPSLGSSLTPPSSATQPGRTTPPPQPGSGVSLMGLATGTPPAGSGTKSASSTVPMRLLPPPPPPPPGQLGIGLGGGFGAASTAAATERDAPPGGRNTIGPSSTGDLLQLSSSTEDDGEEEEYAGGDKGRGGNTRGKSTGVPGSGAAALWDLLDLNLDVMTWLERTEAAKQQLQKPQQLKGQQQQQHLSHQQSRSGSSTAPTPAPAPAIVPTAAAYLNLPAGYSPNEKPPGAALGDAGTAFGKGPVATGAPIAPLSAAGSASRLGMAESVILTSEFPVYDLLTPLPTGSASSGPISITSQAAAAAASVAAQPTPTGSFSRTYAPPPPPPHLQPSPPHSSGHCASLLHTHMGSSPQPLNIGVTSATAAPAAAPASSSMATSSNNSTPGKVMQANVMQSSLSLSRPDNRIAMGMRATAAQTASVVTAAPVPVMDLDNLLALQLNTLDTSLAQVPSGKGVVGGGRPGSNWQPATTVGAVYGGAIGSCRR</sequence>
<feature type="region of interest" description="Disordered" evidence="4">
    <location>
        <begin position="428"/>
        <end position="618"/>
    </location>
</feature>
<comment type="subcellular location">
    <subcellularLocation>
        <location evidence="1">Cytoplasmic vesicle</location>
        <location evidence="1">Clathrin-coated vesicle</location>
    </subcellularLocation>
</comment>
<evidence type="ECO:0000256" key="1">
    <source>
        <dbReference type="ARBA" id="ARBA00004132"/>
    </source>
</evidence>
<evidence type="ECO:0000256" key="4">
    <source>
        <dbReference type="SAM" id="MobiDB-lite"/>
    </source>
</evidence>
<evidence type="ECO:0000259" key="6">
    <source>
        <dbReference type="PROSITE" id="PS50942"/>
    </source>
</evidence>
<dbReference type="PANTHER" id="PTHR45705">
    <property type="entry name" value="FI20236P1"/>
    <property type="match status" value="1"/>
</dbReference>
<feature type="compositionally biased region" description="Low complexity" evidence="4">
    <location>
        <begin position="428"/>
        <end position="438"/>
    </location>
</feature>
<dbReference type="SMART" id="SM00105">
    <property type="entry name" value="ArfGap"/>
    <property type="match status" value="1"/>
</dbReference>